<dbReference type="InterPro" id="IPR000073">
    <property type="entry name" value="AB_hydrolase_1"/>
</dbReference>
<comment type="caution">
    <text evidence="2">The sequence shown here is derived from an EMBL/GenBank/DDBJ whole genome shotgun (WGS) entry which is preliminary data.</text>
</comment>
<keyword evidence="2" id="KW-0378">Hydrolase</keyword>
<dbReference type="GO" id="GO:0016787">
    <property type="term" value="F:hydrolase activity"/>
    <property type="evidence" value="ECO:0007669"/>
    <property type="project" value="UniProtKB-KW"/>
</dbReference>
<proteinExistence type="predicted"/>
<dbReference type="PANTHER" id="PTHR43433:SF5">
    <property type="entry name" value="AB HYDROLASE-1 DOMAIN-CONTAINING PROTEIN"/>
    <property type="match status" value="1"/>
</dbReference>
<evidence type="ECO:0000259" key="1">
    <source>
        <dbReference type="Pfam" id="PF00561"/>
    </source>
</evidence>
<evidence type="ECO:0000313" key="2">
    <source>
        <dbReference type="EMBL" id="GAA3719363.1"/>
    </source>
</evidence>
<reference evidence="3" key="1">
    <citation type="journal article" date="2019" name="Int. J. Syst. Evol. Microbiol.">
        <title>The Global Catalogue of Microorganisms (GCM) 10K type strain sequencing project: providing services to taxonomists for standard genome sequencing and annotation.</title>
        <authorList>
            <consortium name="The Broad Institute Genomics Platform"/>
            <consortium name="The Broad Institute Genome Sequencing Center for Infectious Disease"/>
            <person name="Wu L."/>
            <person name="Ma J."/>
        </authorList>
    </citation>
    <scope>NUCLEOTIDE SEQUENCE [LARGE SCALE GENOMIC DNA]</scope>
    <source>
        <strain evidence="3">JCM 30846</strain>
    </source>
</reference>
<dbReference type="PANTHER" id="PTHR43433">
    <property type="entry name" value="HYDROLASE, ALPHA/BETA FOLD FAMILY PROTEIN"/>
    <property type="match status" value="1"/>
</dbReference>
<dbReference type="PRINTS" id="PR00111">
    <property type="entry name" value="ABHYDROLASE"/>
</dbReference>
<accession>A0ABP7EN69</accession>
<gene>
    <name evidence="2" type="ORF">GCM10023082_16070</name>
</gene>
<dbReference type="Proteomes" id="UP001499884">
    <property type="component" value="Unassembled WGS sequence"/>
</dbReference>
<dbReference type="InterPro" id="IPR050471">
    <property type="entry name" value="AB_hydrolase"/>
</dbReference>
<dbReference type="Pfam" id="PF00561">
    <property type="entry name" value="Abhydrolase_1"/>
    <property type="match status" value="1"/>
</dbReference>
<keyword evidence="3" id="KW-1185">Reference proteome</keyword>
<evidence type="ECO:0000313" key="3">
    <source>
        <dbReference type="Proteomes" id="UP001499884"/>
    </source>
</evidence>
<dbReference type="EMBL" id="BAABEP010000006">
    <property type="protein sequence ID" value="GAA3719363.1"/>
    <property type="molecule type" value="Genomic_DNA"/>
</dbReference>
<feature type="domain" description="AB hydrolase-1" evidence="1">
    <location>
        <begin position="27"/>
        <end position="252"/>
    </location>
</feature>
<organism evidence="2 3">
    <name type="scientific">Streptomyces tremellae</name>
    <dbReference type="NCBI Taxonomy" id="1124239"/>
    <lineage>
        <taxon>Bacteria</taxon>
        <taxon>Bacillati</taxon>
        <taxon>Actinomycetota</taxon>
        <taxon>Actinomycetes</taxon>
        <taxon>Kitasatosporales</taxon>
        <taxon>Streptomycetaceae</taxon>
        <taxon>Streptomyces</taxon>
    </lineage>
</organism>
<dbReference type="RefSeq" id="WP_345643115.1">
    <property type="nucleotide sequence ID" value="NZ_BAABEP010000006.1"/>
</dbReference>
<sequence>MTMAQHTIDVDGIPVGYYVQGEGNGTPLVLVHGGTGHPETSFAGLLDEFTAQRRTVIPGYSGSTLTPLPAEGKVDVDMLADQVLAAARDAVGGPVDLFGISTGAVVAAAAAGRSPERVRRMVLLGGFVHYRRPWQRLLARTWRKLAEVDANAFAEYTLMHVLSDEFIDAMRPPERLSLRAGLAPTEGMVALVDFVSEVDISHYVDRITAPTLIVGMTRDQLVPVRYAREFHAAIPGSAYVEIDSGHAAATEKPDELSKVVREFLA</sequence>
<name>A0ABP7EN69_9ACTN</name>
<dbReference type="Gene3D" id="3.40.50.1820">
    <property type="entry name" value="alpha/beta hydrolase"/>
    <property type="match status" value="1"/>
</dbReference>
<dbReference type="SUPFAM" id="SSF53474">
    <property type="entry name" value="alpha/beta-Hydrolases"/>
    <property type="match status" value="1"/>
</dbReference>
<protein>
    <submittedName>
        <fullName evidence="2">Alpha/beta fold hydrolase</fullName>
    </submittedName>
</protein>
<dbReference type="InterPro" id="IPR029058">
    <property type="entry name" value="AB_hydrolase_fold"/>
</dbReference>